<sequence>MLQQPAKMSMYEQLSMTQSKSTGFPASHTHFVSREPAGVPFKPYKYAIRSQTNADLEADSSLAKGRMPQFRADRPGSHVGNPSALHMGEMNPSSQQHKHTFMRAVTDEDSYLLHRSSDMAASIFDMRVQLNTN</sequence>
<proteinExistence type="predicted"/>
<protein>
    <submittedName>
        <fullName evidence="2">Uncharacterized protein</fullName>
    </submittedName>
</protein>
<gene>
    <name evidence="2" type="ORF">BDEG_20713</name>
</gene>
<evidence type="ECO:0000313" key="3">
    <source>
        <dbReference type="Proteomes" id="UP000077115"/>
    </source>
</evidence>
<feature type="region of interest" description="Disordered" evidence="1">
    <location>
        <begin position="68"/>
        <end position="98"/>
    </location>
</feature>
<dbReference type="Proteomes" id="UP000077115">
    <property type="component" value="Unassembled WGS sequence"/>
</dbReference>
<dbReference type="OrthoDB" id="10544164at2759"/>
<name>A0A177WAA2_BATDL</name>
<reference evidence="2 3" key="2">
    <citation type="submission" date="2016-05" db="EMBL/GenBank/DDBJ databases">
        <title>Lineage-specific infection strategies underlie the spectrum of fungal disease in amphibians.</title>
        <authorList>
            <person name="Cuomo C.A."/>
            <person name="Farrer R.A."/>
            <person name="James T."/>
            <person name="Longcore J."/>
            <person name="Birren B."/>
        </authorList>
    </citation>
    <scope>NUCLEOTIDE SEQUENCE [LARGE SCALE GENOMIC DNA]</scope>
    <source>
        <strain evidence="2 3">JEL423</strain>
    </source>
</reference>
<dbReference type="AlphaFoldDB" id="A0A177WAA2"/>
<organism evidence="2 3">
    <name type="scientific">Batrachochytrium dendrobatidis (strain JEL423)</name>
    <dbReference type="NCBI Taxonomy" id="403673"/>
    <lineage>
        <taxon>Eukaryota</taxon>
        <taxon>Fungi</taxon>
        <taxon>Fungi incertae sedis</taxon>
        <taxon>Chytridiomycota</taxon>
        <taxon>Chytridiomycota incertae sedis</taxon>
        <taxon>Chytridiomycetes</taxon>
        <taxon>Rhizophydiales</taxon>
        <taxon>Rhizophydiales incertae sedis</taxon>
        <taxon>Batrachochytrium</taxon>
    </lineage>
</organism>
<accession>A0A177WAA2</accession>
<dbReference type="EMBL" id="DS022300">
    <property type="protein sequence ID" value="OAJ36550.1"/>
    <property type="molecule type" value="Genomic_DNA"/>
</dbReference>
<reference evidence="2 3" key="1">
    <citation type="submission" date="2006-10" db="EMBL/GenBank/DDBJ databases">
        <title>The Genome Sequence of Batrachochytrium dendrobatidis JEL423.</title>
        <authorList>
            <consortium name="The Broad Institute Genome Sequencing Platform"/>
            <person name="Birren B."/>
            <person name="Lander E."/>
            <person name="Galagan J."/>
            <person name="Cuomo C."/>
            <person name="Devon K."/>
            <person name="Jaffe D."/>
            <person name="Butler J."/>
            <person name="Alvarez P."/>
            <person name="Gnerre S."/>
            <person name="Grabherr M."/>
            <person name="Kleber M."/>
            <person name="Mauceli E."/>
            <person name="Brockman W."/>
            <person name="Young S."/>
            <person name="LaButti K."/>
            <person name="Sykes S."/>
            <person name="DeCaprio D."/>
            <person name="Crawford M."/>
            <person name="Koehrsen M."/>
            <person name="Engels R."/>
            <person name="Montgomery P."/>
            <person name="Pearson M."/>
            <person name="Howarth C."/>
            <person name="Larson L."/>
            <person name="White J."/>
            <person name="O'Leary S."/>
            <person name="Kodira C."/>
            <person name="Zeng Q."/>
            <person name="Yandava C."/>
            <person name="Alvarado L."/>
            <person name="Longcore J."/>
            <person name="James T."/>
        </authorList>
    </citation>
    <scope>NUCLEOTIDE SEQUENCE [LARGE SCALE GENOMIC DNA]</scope>
    <source>
        <strain evidence="2 3">JEL423</strain>
    </source>
</reference>
<evidence type="ECO:0000256" key="1">
    <source>
        <dbReference type="SAM" id="MobiDB-lite"/>
    </source>
</evidence>
<evidence type="ECO:0000313" key="2">
    <source>
        <dbReference type="EMBL" id="OAJ36550.1"/>
    </source>
</evidence>
<dbReference type="VEuPathDB" id="FungiDB:BDEG_20713"/>